<organism evidence="1 2">
    <name type="scientific">Streptomyces xanthochromogenes</name>
    <dbReference type="NCBI Taxonomy" id="67384"/>
    <lineage>
        <taxon>Bacteria</taxon>
        <taxon>Bacillati</taxon>
        <taxon>Actinomycetota</taxon>
        <taxon>Actinomycetes</taxon>
        <taxon>Kitasatosporales</taxon>
        <taxon>Streptomycetaceae</taxon>
        <taxon>Streptomyces</taxon>
    </lineage>
</organism>
<comment type="caution">
    <text evidence="1">The sequence shown here is derived from an EMBL/GenBank/DDBJ whole genome shotgun (WGS) entry which is preliminary data.</text>
</comment>
<keyword evidence="2" id="KW-1185">Reference proteome</keyword>
<protein>
    <submittedName>
        <fullName evidence="1">Uncharacterized protein</fullName>
    </submittedName>
</protein>
<dbReference type="EMBL" id="BMUU01000003">
    <property type="protein sequence ID" value="GGY29153.1"/>
    <property type="molecule type" value="Genomic_DNA"/>
</dbReference>
<proteinExistence type="predicted"/>
<evidence type="ECO:0000313" key="1">
    <source>
        <dbReference type="EMBL" id="GGY29153.1"/>
    </source>
</evidence>
<dbReference type="Proteomes" id="UP000600946">
    <property type="component" value="Unassembled WGS sequence"/>
</dbReference>
<evidence type="ECO:0000313" key="2">
    <source>
        <dbReference type="Proteomes" id="UP000600946"/>
    </source>
</evidence>
<gene>
    <name evidence="1" type="ORF">GCM10010326_23660</name>
</gene>
<reference evidence="2" key="1">
    <citation type="journal article" date="2019" name="Int. J. Syst. Evol. Microbiol.">
        <title>The Global Catalogue of Microorganisms (GCM) 10K type strain sequencing project: providing services to taxonomists for standard genome sequencing and annotation.</title>
        <authorList>
            <consortium name="The Broad Institute Genomics Platform"/>
            <consortium name="The Broad Institute Genome Sequencing Center for Infectious Disease"/>
            <person name="Wu L."/>
            <person name="Ma J."/>
        </authorList>
    </citation>
    <scope>NUCLEOTIDE SEQUENCE [LARGE SCALE GENOMIC DNA]</scope>
    <source>
        <strain evidence="2">JCM 4594</strain>
    </source>
</reference>
<accession>A0ABQ2ZYR9</accession>
<name>A0ABQ2ZYR9_9ACTN</name>
<sequence>MLTRTVEMPFVSTEAQVVTDAVAVAVEPDAPLLDEPVVLPVVLL</sequence>